<dbReference type="AlphaFoldDB" id="A0A0F5JDG8"/>
<keyword evidence="3" id="KW-1185">Reference proteome</keyword>
<dbReference type="EMBL" id="AQHW01000015">
    <property type="protein sequence ID" value="KKB55530.1"/>
    <property type="molecule type" value="Genomic_DNA"/>
</dbReference>
<dbReference type="RefSeq" id="WP_028728752.1">
    <property type="nucleotide sequence ID" value="NZ_AUAE01000036.1"/>
</dbReference>
<sequence length="261" mass="29539">MKTYRLYSAVLMMALCFNFISCSDDDDNGGTDPEKAVKRLTTINYQDNSGKGSLDIERLDGKVSKTTETYKRVGYEMSWTSNYTYTGNAVKESLDIKNTDEGNFTKTTNYTLNNDGFIVKGEETDSGIWSFIYSGNYLTSATLVYKGKTDVDDKYIFNGEGLMTGNNVFDKGITYTDIPNLGGIFLAYADDVLATEYSRLQYASLLGNAPKYLPKEAKRSNENEIYTFNYEIDKDGYVTKAIIYLNGEVDWTETYTYEEVR</sequence>
<dbReference type="PATRIC" id="fig|1203610.3.peg.3068"/>
<feature type="chain" id="PRO_5002489127" evidence="1">
    <location>
        <begin position="24"/>
        <end position="261"/>
    </location>
</feature>
<reference evidence="2 3" key="1">
    <citation type="submission" date="2013-04" db="EMBL/GenBank/DDBJ databases">
        <title>The Genome Sequence of Parabacteroides gordonii DSM 23371.</title>
        <authorList>
            <consortium name="The Broad Institute Genomics Platform"/>
            <person name="Earl A."/>
            <person name="Ward D."/>
            <person name="Feldgarden M."/>
            <person name="Gevers D."/>
            <person name="Martens E."/>
            <person name="Sakamoto M."/>
            <person name="Benno Y."/>
            <person name="Suzuki N."/>
            <person name="Matsunaga N."/>
            <person name="Koshihara K."/>
            <person name="Seki M."/>
            <person name="Komiya H."/>
            <person name="Walker B."/>
            <person name="Young S."/>
            <person name="Zeng Q."/>
            <person name="Gargeya S."/>
            <person name="Fitzgerald M."/>
            <person name="Haas B."/>
            <person name="Abouelleil A."/>
            <person name="Allen A.W."/>
            <person name="Alvarado L."/>
            <person name="Arachchi H.M."/>
            <person name="Berlin A.M."/>
            <person name="Chapman S.B."/>
            <person name="Gainer-Dewar J."/>
            <person name="Goldberg J."/>
            <person name="Griggs A."/>
            <person name="Gujja S."/>
            <person name="Hansen M."/>
            <person name="Howarth C."/>
            <person name="Imamovic A."/>
            <person name="Ireland A."/>
            <person name="Larimer J."/>
            <person name="McCowan C."/>
            <person name="Murphy C."/>
            <person name="Pearson M."/>
            <person name="Poon T.W."/>
            <person name="Priest M."/>
            <person name="Roberts A."/>
            <person name="Saif S."/>
            <person name="Shea T."/>
            <person name="Sisk P."/>
            <person name="Sykes S."/>
            <person name="Wortman J."/>
            <person name="Nusbaum C."/>
            <person name="Birren B."/>
        </authorList>
    </citation>
    <scope>NUCLEOTIDE SEQUENCE [LARGE SCALE GENOMIC DNA]</scope>
    <source>
        <strain evidence="2 3">MS-1</strain>
    </source>
</reference>
<feature type="signal peptide" evidence="1">
    <location>
        <begin position="1"/>
        <end position="23"/>
    </location>
</feature>
<dbReference type="Gene3D" id="2.40.160.190">
    <property type="match status" value="1"/>
</dbReference>
<evidence type="ECO:0000313" key="2">
    <source>
        <dbReference type="EMBL" id="KKB55530.1"/>
    </source>
</evidence>
<keyword evidence="1" id="KW-0732">Signal</keyword>
<protein>
    <submittedName>
        <fullName evidence="2">Uncharacterized protein</fullName>
    </submittedName>
</protein>
<comment type="caution">
    <text evidence="2">The sequence shown here is derived from an EMBL/GenBank/DDBJ whole genome shotgun (WGS) entry which is preliminary data.</text>
</comment>
<evidence type="ECO:0000313" key="3">
    <source>
        <dbReference type="Proteomes" id="UP000033035"/>
    </source>
</evidence>
<accession>A0A0F5JDG8</accession>
<dbReference type="HOGENOM" id="CLU_1106277_0_0_10"/>
<dbReference type="CDD" id="cd12871">
    <property type="entry name" value="Bacuni_01323_like"/>
    <property type="match status" value="1"/>
</dbReference>
<gene>
    <name evidence="2" type="ORF">HMPREF1536_03001</name>
</gene>
<name>A0A0F5JDG8_9BACT</name>
<organism evidence="2 3">
    <name type="scientific">Parabacteroides gordonii MS-1 = DSM 23371</name>
    <dbReference type="NCBI Taxonomy" id="1203610"/>
    <lineage>
        <taxon>Bacteria</taxon>
        <taxon>Pseudomonadati</taxon>
        <taxon>Bacteroidota</taxon>
        <taxon>Bacteroidia</taxon>
        <taxon>Bacteroidales</taxon>
        <taxon>Tannerellaceae</taxon>
        <taxon>Parabacteroides</taxon>
    </lineage>
</organism>
<dbReference type="Proteomes" id="UP000033035">
    <property type="component" value="Unassembled WGS sequence"/>
</dbReference>
<proteinExistence type="predicted"/>
<evidence type="ECO:0000256" key="1">
    <source>
        <dbReference type="SAM" id="SignalP"/>
    </source>
</evidence>